<evidence type="ECO:0000259" key="1">
    <source>
        <dbReference type="PROSITE" id="PS51186"/>
    </source>
</evidence>
<gene>
    <name evidence="2" type="ordered locus">Sulku_0154</name>
</gene>
<evidence type="ECO:0000313" key="2">
    <source>
        <dbReference type="EMBL" id="ADR32821.1"/>
    </source>
</evidence>
<dbReference type="PANTHER" id="PTHR43415">
    <property type="entry name" value="SPERMIDINE N(1)-ACETYLTRANSFERASE"/>
    <property type="match status" value="1"/>
</dbReference>
<dbReference type="Proteomes" id="UP000008721">
    <property type="component" value="Chromosome"/>
</dbReference>
<dbReference type="PROSITE" id="PS51186">
    <property type="entry name" value="GNAT"/>
    <property type="match status" value="1"/>
</dbReference>
<dbReference type="InterPro" id="IPR000182">
    <property type="entry name" value="GNAT_dom"/>
</dbReference>
<dbReference type="Pfam" id="PF13302">
    <property type="entry name" value="Acetyltransf_3"/>
    <property type="match status" value="1"/>
</dbReference>
<dbReference type="RefSeq" id="WP_013459018.1">
    <property type="nucleotide sequence ID" value="NC_014762.1"/>
</dbReference>
<keyword evidence="2" id="KW-0808">Transferase</keyword>
<dbReference type="OrthoDB" id="5396834at2"/>
<dbReference type="InterPro" id="IPR016181">
    <property type="entry name" value="Acyl_CoA_acyltransferase"/>
</dbReference>
<organism evidence="2 3">
    <name type="scientific">Sulfuricurvum kujiense (strain ATCC BAA-921 / DSM 16994 / JCM 11577 / YK-1)</name>
    <dbReference type="NCBI Taxonomy" id="709032"/>
    <lineage>
        <taxon>Bacteria</taxon>
        <taxon>Pseudomonadati</taxon>
        <taxon>Campylobacterota</taxon>
        <taxon>Epsilonproteobacteria</taxon>
        <taxon>Campylobacterales</taxon>
        <taxon>Sulfurimonadaceae</taxon>
        <taxon>Sulfuricurvum</taxon>
    </lineage>
</organism>
<sequence>MQVRLLDFTTLETQLLTMVLAWRNHSDISRWMVNTEEISIENHLRFVESLKNRADKRYFLVQDEDRYIGVIDFTDIAQNSAEIGIYANPELRGVGEDLMRTVIEYGFTSLSVRTLIASVFADNERAKHLYEKFDFIETNRTHYNGREMITMELKK</sequence>
<dbReference type="SUPFAM" id="SSF55729">
    <property type="entry name" value="Acyl-CoA N-acyltransferases (Nat)"/>
    <property type="match status" value="1"/>
</dbReference>
<dbReference type="KEGG" id="sku:Sulku_0154"/>
<dbReference type="NCBIfam" id="TIGR03585">
    <property type="entry name" value="PseH"/>
    <property type="match status" value="1"/>
</dbReference>
<feature type="domain" description="N-acetyltransferase" evidence="1">
    <location>
        <begin position="6"/>
        <end position="155"/>
    </location>
</feature>
<dbReference type="InterPro" id="IPR020036">
    <property type="entry name" value="PseH"/>
</dbReference>
<reference evidence="2 3" key="1">
    <citation type="journal article" date="2012" name="Stand. Genomic Sci.">
        <title>Complete genome sequence of the sulfur compounds oxidizing chemolithoautotroph Sulfuricurvum kujiense type strain (YK-1(T)).</title>
        <authorList>
            <person name="Han C."/>
            <person name="Kotsyurbenko O."/>
            <person name="Chertkov O."/>
            <person name="Held B."/>
            <person name="Lapidus A."/>
            <person name="Nolan M."/>
            <person name="Lucas S."/>
            <person name="Hammon N."/>
            <person name="Deshpande S."/>
            <person name="Cheng J.F."/>
            <person name="Tapia R."/>
            <person name="Goodwin L.A."/>
            <person name="Pitluck S."/>
            <person name="Liolios K."/>
            <person name="Pagani I."/>
            <person name="Ivanova N."/>
            <person name="Mavromatis K."/>
            <person name="Mikhailova N."/>
            <person name="Pati A."/>
            <person name="Chen A."/>
            <person name="Palaniappan K."/>
            <person name="Land M."/>
            <person name="Hauser L."/>
            <person name="Chang Y.J."/>
            <person name="Jeffries C.D."/>
            <person name="Brambilla E.M."/>
            <person name="Rohde M."/>
            <person name="Spring S."/>
            <person name="Sikorski J."/>
            <person name="Goker M."/>
            <person name="Woyke T."/>
            <person name="Bristow J."/>
            <person name="Eisen J.A."/>
            <person name="Markowitz V."/>
            <person name="Hugenholtz P."/>
            <person name="Kyrpides N.C."/>
            <person name="Klenk H.P."/>
            <person name="Detter J.C."/>
        </authorList>
    </citation>
    <scope>NUCLEOTIDE SEQUENCE [LARGE SCALE GENOMIC DNA]</scope>
    <source>
        <strain evidence="3">ATCC BAA-921 / DSM 16994 / JCM 11577 / YK-1</strain>
    </source>
</reference>
<dbReference type="EMBL" id="CP002355">
    <property type="protein sequence ID" value="ADR32821.1"/>
    <property type="molecule type" value="Genomic_DNA"/>
</dbReference>
<dbReference type="STRING" id="709032.Sulku_0154"/>
<dbReference type="AlphaFoldDB" id="E4TXC4"/>
<keyword evidence="3" id="KW-1185">Reference proteome</keyword>
<dbReference type="Gene3D" id="3.40.630.30">
    <property type="match status" value="1"/>
</dbReference>
<evidence type="ECO:0000313" key="3">
    <source>
        <dbReference type="Proteomes" id="UP000008721"/>
    </source>
</evidence>
<accession>E4TXC4</accession>
<name>E4TXC4_SULKY</name>
<protein>
    <submittedName>
        <fullName evidence="2">Pseudaminic acid biosynthesis N-acetyl transferase</fullName>
    </submittedName>
</protein>
<dbReference type="HOGENOM" id="CLU_013985_20_1_7"/>
<dbReference type="GO" id="GO:0016747">
    <property type="term" value="F:acyltransferase activity, transferring groups other than amino-acyl groups"/>
    <property type="evidence" value="ECO:0007669"/>
    <property type="project" value="InterPro"/>
</dbReference>
<dbReference type="PANTHER" id="PTHR43415:SF3">
    <property type="entry name" value="GNAT-FAMILY ACETYLTRANSFERASE"/>
    <property type="match status" value="1"/>
</dbReference>
<dbReference type="eggNOG" id="COG1670">
    <property type="taxonomic scope" value="Bacteria"/>
</dbReference>
<proteinExistence type="predicted"/>